<sequence length="786" mass="89844">MKDYFLFAAIFCLLVTVTVLTQGHWLSLLLLVLLFFRICATHKRNLLLGTLLLAVFIAFITNIHQWTNRTTLSSNEQSFFMKVDTATLKIDGDRVQFYGTVQATPTNQQVSEKLVVFYTLLTETEKIQWQSLPAEVLLKINGELSVPENNRNQYQFNYRSFLYRKKIHWILNAETIEEVPQSEPSILERVGFKQLRKAVLTHIDQRMTPKIASYVKTLLFADIGALDQTIMQNFKNIGIVHLLSISGLHIQFFLTGLVYCFWRIGVTKETTFYWMLLLLPFYGSLAGWGTSVYRSLVMGLILLASSHFRWSISSLDVWSWTLLSALVLNPYQIYSVGFQLSYLLSLVLLLLSSSFLNRSRPALITSLMISFLMVLVSIPILSFHFFEFSWIGVLTNLIFVPVFTWVLLPLFILLFFLSFILFPFPFYQSILHAVGLLIEAVEWLVQWFSKFPFAVIVTGRVPLTLTVLLTLSLIFFLITLEADQKVKKKRIYSVFLVAMTLFVFVFYQKYSPFGEVIIVDVGQGDAILMKDPFGKGHYLMDTGGSLLFEKEKWQLRERQTTVASRVLIPVLKSHGITSLDQVFISHGDEDHAGALRELAQTIRVKELLFPAGTTQKAAFRTTVLELAEKGTLMQEVLASKESITMLNQSLMVLWPFSSGAGENNDSMVVYGKIGSFLWLFTGDLEESGEKNLLKQYPYLRADILKVGHHGSQTSSSKLFIETLDPKLALISCGLNNRFKHPNEEVLQRIEEVGAKVYRTDLNGAIHYRYLELNQKMYLETIQTILK</sequence>
<evidence type="ECO:0000256" key="1">
    <source>
        <dbReference type="ARBA" id="ARBA00004651"/>
    </source>
</evidence>
<dbReference type="InterPro" id="IPR035681">
    <property type="entry name" value="ComA-like_MBL"/>
</dbReference>
<dbReference type="Gene3D" id="3.60.15.10">
    <property type="entry name" value="Ribonuclease Z/Hydroxyacylglutathione hydrolase-like"/>
    <property type="match status" value="1"/>
</dbReference>
<dbReference type="SMART" id="SM00849">
    <property type="entry name" value="Lactamase_B"/>
    <property type="match status" value="1"/>
</dbReference>
<dbReference type="Pfam" id="PF03772">
    <property type="entry name" value="Competence"/>
    <property type="match status" value="1"/>
</dbReference>
<feature type="domain" description="Metallo-beta-lactamase" evidence="7">
    <location>
        <begin position="523"/>
        <end position="734"/>
    </location>
</feature>
<keyword evidence="3 6" id="KW-0812">Transmembrane</keyword>
<dbReference type="InterPro" id="IPR052159">
    <property type="entry name" value="Competence_DNA_uptake"/>
</dbReference>
<organism evidence="8 9">
    <name type="scientific">Carnobacterium antarcticum</name>
    <dbReference type="NCBI Taxonomy" id="2126436"/>
    <lineage>
        <taxon>Bacteria</taxon>
        <taxon>Bacillati</taxon>
        <taxon>Bacillota</taxon>
        <taxon>Bacilli</taxon>
        <taxon>Lactobacillales</taxon>
        <taxon>Carnobacteriaceae</taxon>
        <taxon>Carnobacterium</taxon>
    </lineage>
</organism>
<comment type="caution">
    <text evidence="8">The sequence shown here is derived from an EMBL/GenBank/DDBJ whole genome shotgun (WGS) entry which is preliminary data.</text>
</comment>
<dbReference type="Pfam" id="PF00753">
    <property type="entry name" value="Lactamase_B"/>
    <property type="match status" value="1"/>
</dbReference>
<dbReference type="CDD" id="cd07731">
    <property type="entry name" value="ComA-like_MBL-fold"/>
    <property type="match status" value="1"/>
</dbReference>
<dbReference type="InterPro" id="IPR036866">
    <property type="entry name" value="RibonucZ/Hydroxyglut_hydro"/>
</dbReference>
<dbReference type="PANTHER" id="PTHR30619:SF1">
    <property type="entry name" value="RECOMBINATION PROTEIN 2"/>
    <property type="match status" value="1"/>
</dbReference>
<feature type="transmembrane region" description="Helical" evidence="6">
    <location>
        <begin position="491"/>
        <end position="507"/>
    </location>
</feature>
<evidence type="ECO:0000256" key="3">
    <source>
        <dbReference type="ARBA" id="ARBA00022692"/>
    </source>
</evidence>
<dbReference type="InterPro" id="IPR001279">
    <property type="entry name" value="Metallo-B-lactamas"/>
</dbReference>
<dbReference type="EMBL" id="JBHUFF010000013">
    <property type="protein sequence ID" value="MFD1799522.1"/>
    <property type="molecule type" value="Genomic_DNA"/>
</dbReference>
<comment type="subcellular location">
    <subcellularLocation>
        <location evidence="1">Cell membrane</location>
        <topology evidence="1">Multi-pass membrane protein</topology>
    </subcellularLocation>
</comment>
<dbReference type="SUPFAM" id="SSF56281">
    <property type="entry name" value="Metallo-hydrolase/oxidoreductase"/>
    <property type="match status" value="1"/>
</dbReference>
<dbReference type="NCBIfam" id="TIGR00361">
    <property type="entry name" value="ComEC_Rec2"/>
    <property type="match status" value="1"/>
</dbReference>
<evidence type="ECO:0000256" key="5">
    <source>
        <dbReference type="ARBA" id="ARBA00023136"/>
    </source>
</evidence>
<feature type="transmembrane region" description="Helical" evidence="6">
    <location>
        <begin position="45"/>
        <end position="63"/>
    </location>
</feature>
<evidence type="ECO:0000313" key="9">
    <source>
        <dbReference type="Proteomes" id="UP001597285"/>
    </source>
</evidence>
<feature type="transmembrane region" description="Helical" evidence="6">
    <location>
        <begin position="398"/>
        <end position="422"/>
    </location>
</feature>
<dbReference type="NCBIfam" id="TIGR00360">
    <property type="entry name" value="ComEC_N-term"/>
    <property type="match status" value="1"/>
</dbReference>
<feature type="transmembrane region" description="Helical" evidence="6">
    <location>
        <begin position="332"/>
        <end position="351"/>
    </location>
</feature>
<reference evidence="9" key="1">
    <citation type="journal article" date="2019" name="Int. J. Syst. Evol. Microbiol.">
        <title>The Global Catalogue of Microorganisms (GCM) 10K type strain sequencing project: providing services to taxonomists for standard genome sequencing and annotation.</title>
        <authorList>
            <consortium name="The Broad Institute Genomics Platform"/>
            <consortium name="The Broad Institute Genome Sequencing Center for Infectious Disease"/>
            <person name="Wu L."/>
            <person name="Ma J."/>
        </authorList>
    </citation>
    <scope>NUCLEOTIDE SEQUENCE [LARGE SCALE GENOMIC DNA]</scope>
    <source>
        <strain evidence="9">KCTC 42143</strain>
    </source>
</reference>
<evidence type="ECO:0000256" key="6">
    <source>
        <dbReference type="SAM" id="Phobius"/>
    </source>
</evidence>
<dbReference type="Proteomes" id="UP001597285">
    <property type="component" value="Unassembled WGS sequence"/>
</dbReference>
<evidence type="ECO:0000313" key="8">
    <source>
        <dbReference type="EMBL" id="MFD1799522.1"/>
    </source>
</evidence>
<dbReference type="Pfam" id="PF13567">
    <property type="entry name" value="DUF4131"/>
    <property type="match status" value="1"/>
</dbReference>
<keyword evidence="5 6" id="KW-0472">Membrane</keyword>
<evidence type="ECO:0000256" key="4">
    <source>
        <dbReference type="ARBA" id="ARBA00022989"/>
    </source>
</evidence>
<gene>
    <name evidence="8" type="ORF">ACFSBK_06615</name>
</gene>
<dbReference type="PANTHER" id="PTHR30619">
    <property type="entry name" value="DNA INTERNALIZATION/COMPETENCE PROTEIN COMEC/REC2"/>
    <property type="match status" value="1"/>
</dbReference>
<keyword evidence="4 6" id="KW-1133">Transmembrane helix</keyword>
<accession>A0ABW4NRJ7</accession>
<feature type="transmembrane region" description="Helical" evidence="6">
    <location>
        <begin position="271"/>
        <end position="288"/>
    </location>
</feature>
<keyword evidence="9" id="KW-1185">Reference proteome</keyword>
<name>A0ABW4NRJ7_9LACT</name>
<evidence type="ECO:0000259" key="7">
    <source>
        <dbReference type="SMART" id="SM00849"/>
    </source>
</evidence>
<feature type="transmembrane region" description="Helical" evidence="6">
    <location>
        <begin position="239"/>
        <end position="265"/>
    </location>
</feature>
<evidence type="ECO:0000256" key="2">
    <source>
        <dbReference type="ARBA" id="ARBA00022475"/>
    </source>
</evidence>
<dbReference type="RefSeq" id="WP_082664147.1">
    <property type="nucleotide sequence ID" value="NZ_JBHSQC010000025.1"/>
</dbReference>
<dbReference type="InterPro" id="IPR025405">
    <property type="entry name" value="DUF4131"/>
</dbReference>
<proteinExistence type="predicted"/>
<feature type="transmembrane region" description="Helical" evidence="6">
    <location>
        <begin position="461"/>
        <end position="479"/>
    </location>
</feature>
<protein>
    <submittedName>
        <fullName evidence="8">DNA internalization-related competence protein ComEC/Rec2</fullName>
    </submittedName>
</protein>
<feature type="transmembrane region" description="Helical" evidence="6">
    <location>
        <begin position="429"/>
        <end position="449"/>
    </location>
</feature>
<dbReference type="InterPro" id="IPR004477">
    <property type="entry name" value="ComEC_N"/>
</dbReference>
<dbReference type="InterPro" id="IPR004797">
    <property type="entry name" value="Competence_ComEC/Rec2"/>
</dbReference>
<keyword evidence="2" id="KW-1003">Cell membrane</keyword>
<feature type="transmembrane region" description="Helical" evidence="6">
    <location>
        <begin position="363"/>
        <end position="386"/>
    </location>
</feature>